<feature type="transmembrane region" description="Helical" evidence="1">
    <location>
        <begin position="103"/>
        <end position="125"/>
    </location>
</feature>
<accession>A0ABW1ILI0</accession>
<gene>
    <name evidence="2" type="ORF">ACFPXP_05655</name>
</gene>
<keyword evidence="1" id="KW-1133">Transmembrane helix</keyword>
<organism evidence="2 3">
    <name type="scientific">Marinicrinis lubricantis</name>
    <dbReference type="NCBI Taxonomy" id="2086470"/>
    <lineage>
        <taxon>Bacteria</taxon>
        <taxon>Bacillati</taxon>
        <taxon>Bacillota</taxon>
        <taxon>Bacilli</taxon>
        <taxon>Bacillales</taxon>
        <taxon>Paenibacillaceae</taxon>
    </lineage>
</organism>
<keyword evidence="1" id="KW-0812">Transmembrane</keyword>
<keyword evidence="3" id="KW-1185">Reference proteome</keyword>
<sequence>MERMKAIFGFRHKAKKGVFRSPKYRLKYTMLWLWLLFGFVIAVWVYRLNGGAWTGGGMIVHDVALEDGPRTLKIQTETSGDETAVSFDIPYLGYFLAMSRSNAGFMVFVVLPLVIIFWCLVVRLIRLLRVKD</sequence>
<dbReference type="EMBL" id="JBHSQV010000034">
    <property type="protein sequence ID" value="MFC5985916.1"/>
    <property type="molecule type" value="Genomic_DNA"/>
</dbReference>
<name>A0ABW1ILI0_9BACL</name>
<proteinExistence type="predicted"/>
<keyword evidence="1" id="KW-0472">Membrane</keyword>
<feature type="transmembrane region" description="Helical" evidence="1">
    <location>
        <begin position="28"/>
        <end position="46"/>
    </location>
</feature>
<reference evidence="3" key="1">
    <citation type="journal article" date="2019" name="Int. J. Syst. Evol. Microbiol.">
        <title>The Global Catalogue of Microorganisms (GCM) 10K type strain sequencing project: providing services to taxonomists for standard genome sequencing and annotation.</title>
        <authorList>
            <consortium name="The Broad Institute Genomics Platform"/>
            <consortium name="The Broad Institute Genome Sequencing Center for Infectious Disease"/>
            <person name="Wu L."/>
            <person name="Ma J."/>
        </authorList>
    </citation>
    <scope>NUCLEOTIDE SEQUENCE [LARGE SCALE GENOMIC DNA]</scope>
    <source>
        <strain evidence="3">CCM 8749</strain>
    </source>
</reference>
<evidence type="ECO:0000256" key="1">
    <source>
        <dbReference type="SAM" id="Phobius"/>
    </source>
</evidence>
<evidence type="ECO:0000313" key="3">
    <source>
        <dbReference type="Proteomes" id="UP001596250"/>
    </source>
</evidence>
<dbReference type="Proteomes" id="UP001596250">
    <property type="component" value="Unassembled WGS sequence"/>
</dbReference>
<comment type="caution">
    <text evidence="2">The sequence shown here is derived from an EMBL/GenBank/DDBJ whole genome shotgun (WGS) entry which is preliminary data.</text>
</comment>
<protein>
    <submittedName>
        <fullName evidence="2">Uncharacterized protein</fullName>
    </submittedName>
</protein>
<dbReference type="RefSeq" id="WP_379893212.1">
    <property type="nucleotide sequence ID" value="NZ_CBCSCT010000019.1"/>
</dbReference>
<evidence type="ECO:0000313" key="2">
    <source>
        <dbReference type="EMBL" id="MFC5985916.1"/>
    </source>
</evidence>